<evidence type="ECO:0000256" key="3">
    <source>
        <dbReference type="ARBA" id="ARBA00022763"/>
    </source>
</evidence>
<feature type="region of interest" description="Disordered" evidence="10">
    <location>
        <begin position="1"/>
        <end position="46"/>
    </location>
</feature>
<keyword evidence="2" id="KW-0547">Nucleotide-binding</keyword>
<comment type="similarity">
    <text evidence="1">Belongs to the DNA mismatch repair MutS family.</text>
</comment>
<dbReference type="GO" id="GO:0005524">
    <property type="term" value="F:ATP binding"/>
    <property type="evidence" value="ECO:0007669"/>
    <property type="project" value="UniProtKB-KW"/>
</dbReference>
<dbReference type="Pfam" id="PF05190">
    <property type="entry name" value="MutS_IV"/>
    <property type="match status" value="2"/>
</dbReference>
<evidence type="ECO:0000313" key="12">
    <source>
        <dbReference type="EMBL" id="KAH0505801.1"/>
    </source>
</evidence>
<evidence type="ECO:0000259" key="11">
    <source>
        <dbReference type="PROSITE" id="PS00486"/>
    </source>
</evidence>
<keyword evidence="7" id="KW-0469">Meiosis</keyword>
<dbReference type="Proteomes" id="UP000710432">
    <property type="component" value="Unassembled WGS sequence"/>
</dbReference>
<proteinExistence type="inferred from homology"/>
<evidence type="ECO:0000256" key="7">
    <source>
        <dbReference type="ARBA" id="ARBA00023254"/>
    </source>
</evidence>
<dbReference type="InterPro" id="IPR007861">
    <property type="entry name" value="DNA_mismatch_repair_MutS_clamp"/>
</dbReference>
<evidence type="ECO:0000256" key="6">
    <source>
        <dbReference type="ARBA" id="ARBA00023204"/>
    </source>
</evidence>
<dbReference type="PROSITE" id="PS00486">
    <property type="entry name" value="DNA_MISMATCH_REPAIR_2"/>
    <property type="match status" value="1"/>
</dbReference>
<evidence type="ECO:0000313" key="13">
    <source>
        <dbReference type="Proteomes" id="UP000710432"/>
    </source>
</evidence>
<evidence type="ECO:0000256" key="4">
    <source>
        <dbReference type="ARBA" id="ARBA00022840"/>
    </source>
</evidence>
<name>A0A8J6G7G3_MICOH</name>
<dbReference type="InterPro" id="IPR036187">
    <property type="entry name" value="DNA_mismatch_repair_MutS_sf"/>
</dbReference>
<dbReference type="SMART" id="SM00533">
    <property type="entry name" value="MUTSd"/>
    <property type="match status" value="1"/>
</dbReference>
<protein>
    <recommendedName>
        <fullName evidence="9">MutS protein homolog 5</fullName>
    </recommendedName>
</protein>
<comment type="function">
    <text evidence="8">Involved in DNA mismatch repair and meiotic recombination processes. Facilitates crossovers between homologs during meiosis.</text>
</comment>
<evidence type="ECO:0000256" key="10">
    <source>
        <dbReference type="SAM" id="MobiDB-lite"/>
    </source>
</evidence>
<dbReference type="Pfam" id="PF00488">
    <property type="entry name" value="MutS_V"/>
    <property type="match status" value="1"/>
</dbReference>
<dbReference type="InterPro" id="IPR045076">
    <property type="entry name" value="MutS"/>
</dbReference>
<dbReference type="FunFam" id="3.40.50.300:FF:000820">
    <property type="entry name" value="MutS homolog 5 (E. coli)"/>
    <property type="match status" value="1"/>
</dbReference>
<dbReference type="GO" id="GO:0140664">
    <property type="term" value="F:ATP-dependent DNA damage sensor activity"/>
    <property type="evidence" value="ECO:0007669"/>
    <property type="project" value="InterPro"/>
</dbReference>
<gene>
    <name evidence="12" type="ORF">LTLLF_175940</name>
</gene>
<dbReference type="Pfam" id="PF05192">
    <property type="entry name" value="MutS_III"/>
    <property type="match status" value="1"/>
</dbReference>
<dbReference type="InterPro" id="IPR027417">
    <property type="entry name" value="P-loop_NTPase"/>
</dbReference>
<dbReference type="GO" id="GO:0006298">
    <property type="term" value="P:mismatch repair"/>
    <property type="evidence" value="ECO:0007669"/>
    <property type="project" value="UniProtKB-UniRule"/>
</dbReference>
<reference evidence="12" key="1">
    <citation type="submission" date="2020-03" db="EMBL/GenBank/DDBJ databases">
        <title>Studies in the Genomics of Life Span.</title>
        <authorList>
            <person name="Glass D."/>
        </authorList>
    </citation>
    <scope>NUCLEOTIDE SEQUENCE</scope>
    <source>
        <strain evidence="12">LTLLF</strain>
        <tissue evidence="12">Muscle</tissue>
    </source>
</reference>
<keyword evidence="4" id="KW-0067">ATP-binding</keyword>
<dbReference type="Gene3D" id="3.40.50.300">
    <property type="entry name" value="P-loop containing nucleotide triphosphate hydrolases"/>
    <property type="match status" value="1"/>
</dbReference>
<dbReference type="SUPFAM" id="SSF48334">
    <property type="entry name" value="DNA repair protein MutS, domain III"/>
    <property type="match status" value="2"/>
</dbReference>
<dbReference type="FunFam" id="1.10.1420.10:FF:000008">
    <property type="entry name" value="MutS homolog 5 (E. coli)"/>
    <property type="match status" value="1"/>
</dbReference>
<dbReference type="SUPFAM" id="SSF52540">
    <property type="entry name" value="P-loop containing nucleoside triphosphate hydrolases"/>
    <property type="match status" value="1"/>
</dbReference>
<keyword evidence="6" id="KW-0234">DNA repair</keyword>
<dbReference type="CDD" id="cd03281">
    <property type="entry name" value="ABC_MSH5_euk"/>
    <property type="match status" value="1"/>
</dbReference>
<dbReference type="EMBL" id="JAATJU010024383">
    <property type="protein sequence ID" value="KAH0505801.1"/>
    <property type="molecule type" value="Genomic_DNA"/>
</dbReference>
<evidence type="ECO:0000256" key="8">
    <source>
        <dbReference type="ARBA" id="ARBA00057350"/>
    </source>
</evidence>
<dbReference type="AlphaFoldDB" id="A0A8J6G7G3"/>
<comment type="caution">
    <text evidence="12">The sequence shown here is derived from an EMBL/GenBank/DDBJ whole genome shotgun (WGS) entry which is preliminary data.</text>
</comment>
<dbReference type="GO" id="GO:0030983">
    <property type="term" value="F:mismatched DNA binding"/>
    <property type="evidence" value="ECO:0007669"/>
    <property type="project" value="InterPro"/>
</dbReference>
<feature type="domain" description="DNA mismatch repair proteins mutS family" evidence="11">
    <location>
        <begin position="888"/>
        <end position="904"/>
    </location>
</feature>
<sequence>MAFRATPGRTPPGPAPGMPSASFPSPQAPMPGPRGLEEEEEDEEPAEVHLCVLWSSGYLGIAYYDTSDSTVHFMPDAPDHESLKLLQRVLDEINPQSVVTSAKQDETMARFLGKLGKGRVKTGSGKDYWNVEYREAKLAGREHGTSTGLSCAEPWPFAPTASQEQREPKRPEIVLLPSVDFGPEISKQRLLSGNYSFIPESMTATEKILFLSSIIPFDCVLTVRALGGLLKFLSRRRVGVELEDYNVSVPILGFKKFVLTHLVSIDQDTYSVLQIFKSESHPSVYKVASGLKEGLSLFGILNRCRSKWGQKLLRLWFTRPTQELRELNSRLDVIQFFLMPQNLDTAQMMHRLLSHIKNVPLILKRMKLSHTKVSDWQVLYKTVYSALGLRDACRSLPQSIQLFRDIAQEFSDDLHHVASLIGKVVNFEESLAENRFTVLPNIDPEIDAKKRRLMGLPSFLTEVAQKELENLDARIPSCSVIYIPLIGFLLSIPRLPFMVETSDFEIEGLDFMFLSEDKLHYRSKRTKELEALLGDLHCEIRGPLSSPEWGHLPWLSVLQTVYSALGLRDACRSLPQSIQLFRDIAQEFSDDLHHVASLIGKVVNFEESLAENRFTVLPNIDPEIDAKKRRLMGLPSFLTEVAQKELENLDARIPSCSVIYIPLIGFLLSIPRLPFMVETSDFEIEGLDFMFLSEDKLHYRSKRTKELEALLGDLHCEIRDQETLLMYQLQCQVLARASVLTRVLDLASRLDVLLALASAARDYGYSRPHYSPRIHGVRIKNGRHPLMELCARTFVPNSTDCGGDQGRVKVITGPNSSGKSIYLKQVGLITFMALVGSFVPAEEAEIGIIDAIFTRIHSCESISLGLSTFMIDLNQQVAKAVNNATQQSLVLIDEFGKGTNTVDGLALLAAVLRHWLALGPSCPHIFVATNFLSLVQLQLLPQGPLVQYLTMETCEDGDDLVFFYQLCQGVASASHASYTAAQAGLPDQLIARGKEVSDLIRSGKPIKPVNELLRRNQMENCQALVTKFLKLDLEDPTLDLGIFMSQEVLPAATTIL</sequence>
<dbReference type="InterPro" id="IPR007696">
    <property type="entry name" value="DNA_mismatch_repair_MutS_core"/>
</dbReference>
<dbReference type="GO" id="GO:0051026">
    <property type="term" value="P:chiasma assembly"/>
    <property type="evidence" value="ECO:0007669"/>
    <property type="project" value="TreeGrafter"/>
</dbReference>
<evidence type="ECO:0000256" key="9">
    <source>
        <dbReference type="ARBA" id="ARBA00071136"/>
    </source>
</evidence>
<organism evidence="12 13">
    <name type="scientific">Microtus ochrogaster</name>
    <name type="common">Prairie vole</name>
    <dbReference type="NCBI Taxonomy" id="79684"/>
    <lineage>
        <taxon>Eukaryota</taxon>
        <taxon>Metazoa</taxon>
        <taxon>Chordata</taxon>
        <taxon>Craniata</taxon>
        <taxon>Vertebrata</taxon>
        <taxon>Euteleostomi</taxon>
        <taxon>Mammalia</taxon>
        <taxon>Eutheria</taxon>
        <taxon>Euarchontoglires</taxon>
        <taxon>Glires</taxon>
        <taxon>Rodentia</taxon>
        <taxon>Myomorpha</taxon>
        <taxon>Muroidea</taxon>
        <taxon>Cricetidae</taxon>
        <taxon>Arvicolinae</taxon>
        <taxon>Microtus</taxon>
    </lineage>
</organism>
<dbReference type="GO" id="GO:0032301">
    <property type="term" value="C:MutSalpha complex"/>
    <property type="evidence" value="ECO:0007669"/>
    <property type="project" value="UniProtKB-UniRule"/>
</dbReference>
<evidence type="ECO:0000256" key="1">
    <source>
        <dbReference type="ARBA" id="ARBA00006271"/>
    </source>
</evidence>
<evidence type="ECO:0000256" key="5">
    <source>
        <dbReference type="ARBA" id="ARBA00023125"/>
    </source>
</evidence>
<evidence type="ECO:0000256" key="2">
    <source>
        <dbReference type="ARBA" id="ARBA00022741"/>
    </source>
</evidence>
<keyword evidence="3" id="KW-0227">DNA damage</keyword>
<keyword evidence="5" id="KW-0238">DNA-binding</keyword>
<accession>A0A8J6G7G3</accession>
<dbReference type="PANTHER" id="PTHR11361:SF20">
    <property type="entry name" value="MUTS PROTEIN HOMOLOG 5"/>
    <property type="match status" value="1"/>
</dbReference>
<dbReference type="InterPro" id="IPR000432">
    <property type="entry name" value="DNA_mismatch_repair_MutS_C"/>
</dbReference>
<dbReference type="Gene3D" id="1.10.1420.10">
    <property type="match status" value="3"/>
</dbReference>
<dbReference type="SMART" id="SM00534">
    <property type="entry name" value="MUTSac"/>
    <property type="match status" value="1"/>
</dbReference>
<dbReference type="PANTHER" id="PTHR11361">
    <property type="entry name" value="DNA MISMATCH REPAIR PROTEIN MUTS FAMILY MEMBER"/>
    <property type="match status" value="1"/>
</dbReference>